<dbReference type="InterPro" id="IPR008972">
    <property type="entry name" value="Cupredoxin"/>
</dbReference>
<dbReference type="InterPro" id="IPR002355">
    <property type="entry name" value="Cu_oxidase_Cu_BS"/>
</dbReference>
<keyword evidence="3" id="KW-0732">Signal</keyword>
<keyword evidence="7" id="KW-1185">Reference proteome</keyword>
<dbReference type="SUPFAM" id="SSF49503">
    <property type="entry name" value="Cupredoxins"/>
    <property type="match status" value="3"/>
</dbReference>
<evidence type="ECO:0000259" key="4">
    <source>
        <dbReference type="Pfam" id="PF07731"/>
    </source>
</evidence>
<protein>
    <submittedName>
        <fullName evidence="6">Multicopper oxidase domain-containing protein</fullName>
    </submittedName>
</protein>
<feature type="signal peptide" evidence="3">
    <location>
        <begin position="1"/>
        <end position="31"/>
    </location>
</feature>
<evidence type="ECO:0000313" key="6">
    <source>
        <dbReference type="EMBL" id="GAA4790620.1"/>
    </source>
</evidence>
<comment type="caution">
    <text evidence="6">The sequence shown here is derived from an EMBL/GenBank/DDBJ whole genome shotgun (WGS) entry which is preliminary data.</text>
</comment>
<gene>
    <name evidence="6" type="ORF">GCM10023307_14930</name>
</gene>
<dbReference type="PROSITE" id="PS00079">
    <property type="entry name" value="MULTICOPPER_OXIDASE1"/>
    <property type="match status" value="1"/>
</dbReference>
<dbReference type="InterPro" id="IPR033138">
    <property type="entry name" value="Cu_oxidase_CS"/>
</dbReference>
<sequence>MAHRTRTVPFARRSLALATLAATSIVAPTFAADGMPAQPPADRIVADPVLVPMLRARAAGPKLLQAARLEEGADPDKDPLLNIRLTDGRIYNPATRRFDRVRLRSYVAEGAPANPFTPFVAPTQRANPGDTIRMGLKNQLEPQPNCKPADINTPHCFNSTNLHSHGLWVSPSGNSDNVLITIKPKVSFEYEYNIPATHPAGTFWYHPHLHGSTALQVASGMAGALIIHGDRPPTPTRNGDIDTLLRDEAGTAYRERLVLFQQVQYACRNDVDQVKVRMAKGVDSKGNPVVNVVDWVCDEGDTGEIEGYTGVAVNTDASGGVPVGTTLPNYSLFGPSSWKESNRYTSINGQILPRFTDAEAGRVERWRNIHAGIRDSIALKFVPMRRSADPQTLLRLSDHPQWISQNCVGDALPQFEIASDGLTHAQTIRRTQTILQPGYRSDLLMVFPAAGEYCVIDDSIPAAGSVSGDAESRRLLGTVSVNPGLPVGNDIEAYLRTTLKRSAERWMPDDVKARVIADLDRGLRLDAFVPHATITTAELTPNSGQTMEFNIANGKFMVDGQSYDPATARDLILGNVEEWTLTSGLGSHPFHIHVNPFQISRIIDNATGRDVSVAGSSVPDYDNTQGTWKDTLFVKSGYTLYVRTRYQRYIGEYVLHCHILDHEDQGMMQNVRVLLPDGQGGSVGNGHH</sequence>
<dbReference type="PROSITE" id="PS00080">
    <property type="entry name" value="MULTICOPPER_OXIDASE2"/>
    <property type="match status" value="1"/>
</dbReference>
<dbReference type="RefSeq" id="WP_345302680.1">
    <property type="nucleotide sequence ID" value="NZ_BAABJE010000005.1"/>
</dbReference>
<reference evidence="7" key="1">
    <citation type="journal article" date="2019" name="Int. J. Syst. Evol. Microbiol.">
        <title>The Global Catalogue of Microorganisms (GCM) 10K type strain sequencing project: providing services to taxonomists for standard genome sequencing and annotation.</title>
        <authorList>
            <consortium name="The Broad Institute Genomics Platform"/>
            <consortium name="The Broad Institute Genome Sequencing Center for Infectious Disease"/>
            <person name="Wu L."/>
            <person name="Ma J."/>
        </authorList>
    </citation>
    <scope>NUCLEOTIDE SEQUENCE [LARGE SCALE GENOMIC DNA]</scope>
    <source>
        <strain evidence="7">JCM 18204</strain>
    </source>
</reference>
<accession>A0ABP9B6D3</accession>
<feature type="chain" id="PRO_5045157143" evidence="3">
    <location>
        <begin position="32"/>
        <end position="688"/>
    </location>
</feature>
<dbReference type="PANTHER" id="PTHR11709:SF518">
    <property type="entry name" value="MULTICOPPER OXIDASE"/>
    <property type="match status" value="1"/>
</dbReference>
<proteinExistence type="predicted"/>
<dbReference type="CDD" id="cd13900">
    <property type="entry name" value="CuRO_3_Tth-MCO_like"/>
    <property type="match status" value="1"/>
</dbReference>
<dbReference type="PANTHER" id="PTHR11709">
    <property type="entry name" value="MULTI-COPPER OXIDASE"/>
    <property type="match status" value="1"/>
</dbReference>
<dbReference type="Proteomes" id="UP001499959">
    <property type="component" value="Unassembled WGS sequence"/>
</dbReference>
<feature type="domain" description="Plastocyanin-like" evidence="5">
    <location>
        <begin position="158"/>
        <end position="230"/>
    </location>
</feature>
<evidence type="ECO:0000259" key="5">
    <source>
        <dbReference type="Pfam" id="PF07732"/>
    </source>
</evidence>
<evidence type="ECO:0000256" key="1">
    <source>
        <dbReference type="ARBA" id="ARBA00022723"/>
    </source>
</evidence>
<evidence type="ECO:0000256" key="3">
    <source>
        <dbReference type="SAM" id="SignalP"/>
    </source>
</evidence>
<dbReference type="Gene3D" id="2.60.40.420">
    <property type="entry name" value="Cupredoxins - blue copper proteins"/>
    <property type="match status" value="3"/>
</dbReference>
<dbReference type="InterPro" id="IPR045087">
    <property type="entry name" value="Cu-oxidase_fam"/>
</dbReference>
<keyword evidence="2" id="KW-0560">Oxidoreductase</keyword>
<dbReference type="Pfam" id="PF07731">
    <property type="entry name" value="Cu-oxidase_2"/>
    <property type="match status" value="1"/>
</dbReference>
<evidence type="ECO:0000256" key="2">
    <source>
        <dbReference type="ARBA" id="ARBA00023002"/>
    </source>
</evidence>
<dbReference type="Pfam" id="PF07732">
    <property type="entry name" value="Cu-oxidase_3"/>
    <property type="match status" value="1"/>
</dbReference>
<feature type="domain" description="Plastocyanin-like" evidence="4">
    <location>
        <begin position="548"/>
        <end position="673"/>
    </location>
</feature>
<dbReference type="InterPro" id="IPR011707">
    <property type="entry name" value="Cu-oxidase-like_N"/>
</dbReference>
<dbReference type="InterPro" id="IPR011706">
    <property type="entry name" value="Cu-oxidase_C"/>
</dbReference>
<organism evidence="6 7">
    <name type="scientific">Lysobacter hankyongensis</name>
    <dbReference type="NCBI Taxonomy" id="1176535"/>
    <lineage>
        <taxon>Bacteria</taxon>
        <taxon>Pseudomonadati</taxon>
        <taxon>Pseudomonadota</taxon>
        <taxon>Gammaproteobacteria</taxon>
        <taxon>Lysobacterales</taxon>
        <taxon>Lysobacteraceae</taxon>
        <taxon>Lysobacter</taxon>
    </lineage>
</organism>
<name>A0ABP9B6D3_9GAMM</name>
<dbReference type="EMBL" id="BAABJE010000005">
    <property type="protein sequence ID" value="GAA4790620.1"/>
    <property type="molecule type" value="Genomic_DNA"/>
</dbReference>
<dbReference type="CDD" id="cd13853">
    <property type="entry name" value="CuRO_1_Tth-MCO_like"/>
    <property type="match status" value="1"/>
</dbReference>
<keyword evidence="1" id="KW-0479">Metal-binding</keyword>
<evidence type="ECO:0000313" key="7">
    <source>
        <dbReference type="Proteomes" id="UP001499959"/>
    </source>
</evidence>